<accession>A0A0A0D1N3</accession>
<reference evidence="2 3" key="1">
    <citation type="submission" date="2014-01" db="EMBL/GenBank/DDBJ databases">
        <title>Genome sequence determination for a cystic fibrosis isolate, Inquilinus limosus.</title>
        <authorList>
            <person name="Pino M."/>
            <person name="Di Conza J."/>
            <person name="Gutkind G."/>
        </authorList>
    </citation>
    <scope>NUCLEOTIDE SEQUENCE [LARGE SCALE GENOMIC DNA]</scope>
    <source>
        <strain evidence="2 3">MP06</strain>
    </source>
</reference>
<dbReference type="RefSeq" id="WP_034844691.1">
    <property type="nucleotide sequence ID" value="NZ_JANX01000404.1"/>
</dbReference>
<feature type="signal peptide" evidence="1">
    <location>
        <begin position="1"/>
        <end position="23"/>
    </location>
</feature>
<protein>
    <recommendedName>
        <fullName evidence="4">DUF2125 domain-containing protein</fullName>
    </recommendedName>
</protein>
<evidence type="ECO:0000313" key="3">
    <source>
        <dbReference type="Proteomes" id="UP000029995"/>
    </source>
</evidence>
<evidence type="ECO:0008006" key="4">
    <source>
        <dbReference type="Google" id="ProtNLM"/>
    </source>
</evidence>
<evidence type="ECO:0000256" key="1">
    <source>
        <dbReference type="SAM" id="SignalP"/>
    </source>
</evidence>
<evidence type="ECO:0000313" key="2">
    <source>
        <dbReference type="EMBL" id="KGM31949.1"/>
    </source>
</evidence>
<organism evidence="2 3">
    <name type="scientific">Inquilinus limosus MP06</name>
    <dbReference type="NCBI Taxonomy" id="1398085"/>
    <lineage>
        <taxon>Bacteria</taxon>
        <taxon>Pseudomonadati</taxon>
        <taxon>Pseudomonadota</taxon>
        <taxon>Alphaproteobacteria</taxon>
        <taxon>Rhodospirillales</taxon>
        <taxon>Rhodospirillaceae</taxon>
        <taxon>Inquilinus</taxon>
    </lineage>
</organism>
<name>A0A0A0D1N3_9PROT</name>
<keyword evidence="1" id="KW-0732">Signal</keyword>
<feature type="chain" id="PRO_5001960696" description="DUF2125 domain-containing protein" evidence="1">
    <location>
        <begin position="24"/>
        <end position="521"/>
    </location>
</feature>
<sequence>MRPLSLLAAGVAAWILLPAAAQAQATAEGADKIRLGLKDWIATHLATADKSVVVNFQGPITVEPQGKSYKAVIPRSEIVFTTVAATTFKQAQPPGSGVVVTDHTDTSTLALDPVELQLTPLENGWLDTVATIPTTYRITPAKSGDKGAELTIGTQALRGVFAPQYHAFMSLDGKLGQITAHSLNPAEAKGALKIDEITLAGDSTAVGPDTYDSTGTIGFSGLSFIDETGAQLMHLDGATVEGKAAAANMAALRSFSDKLTDLQKRYPAEPGGEMPKEFLAELGRVFQGTPKLFNDFGFSYGVKGVEVTPGAGDGVDKVTLASAGFGVGIAGLAQDASTFRINLDLAQLGIDPLPEFGQFIPHTATVDLALTNLPNQALLQALTGMLDSSATLGPDQAAEIAGAQLQQAVMNGNGALEIRSFRASSPLTSIDLTGTLRPNPKAPLMMTGDARLVVTGLDKALEAAKAAPDGVEMVQGLTVLQTMGAEETVDGQPARTYKLEISEKGDILLNGTDLKPLLGLR</sequence>
<comment type="caution">
    <text evidence="2">The sequence shown here is derived from an EMBL/GenBank/DDBJ whole genome shotgun (WGS) entry which is preliminary data.</text>
</comment>
<dbReference type="OrthoDB" id="7319847at2"/>
<dbReference type="AlphaFoldDB" id="A0A0A0D1N3"/>
<proteinExistence type="predicted"/>
<dbReference type="Proteomes" id="UP000029995">
    <property type="component" value="Unassembled WGS sequence"/>
</dbReference>
<gene>
    <name evidence="2" type="ORF">P409_24250</name>
</gene>
<dbReference type="EMBL" id="JANX01000404">
    <property type="protein sequence ID" value="KGM31949.1"/>
    <property type="molecule type" value="Genomic_DNA"/>
</dbReference>